<dbReference type="InterPro" id="IPR023267">
    <property type="entry name" value="RCMT"/>
</dbReference>
<feature type="compositionally biased region" description="Basic and acidic residues" evidence="6">
    <location>
        <begin position="1213"/>
        <end position="1234"/>
    </location>
</feature>
<evidence type="ECO:0000256" key="1">
    <source>
        <dbReference type="ARBA" id="ARBA00022603"/>
    </source>
</evidence>
<feature type="binding site" evidence="5">
    <location>
        <position position="325"/>
    </location>
    <ligand>
        <name>S-adenosyl-L-methionine</name>
        <dbReference type="ChEBI" id="CHEBI:59789"/>
    </ligand>
</feature>
<dbReference type="GO" id="GO:0008173">
    <property type="term" value="F:RNA methyltransferase activity"/>
    <property type="evidence" value="ECO:0007669"/>
    <property type="project" value="InterPro"/>
</dbReference>
<feature type="region of interest" description="Disordered" evidence="6">
    <location>
        <begin position="1280"/>
        <end position="1300"/>
    </location>
</feature>
<feature type="region of interest" description="Disordered" evidence="6">
    <location>
        <begin position="988"/>
        <end position="1020"/>
    </location>
</feature>
<evidence type="ECO:0000256" key="6">
    <source>
        <dbReference type="SAM" id="MobiDB-lite"/>
    </source>
</evidence>
<keyword evidence="4 5" id="KW-0694">RNA-binding</keyword>
<gene>
    <name evidence="8" type="ORF">FB567DRAFT_562416</name>
</gene>
<dbReference type="Gene3D" id="3.40.50.150">
    <property type="entry name" value="Vaccinia Virus protein VP39"/>
    <property type="match status" value="1"/>
</dbReference>
<feature type="domain" description="SAM-dependent MTase RsmB/NOP-type" evidence="7">
    <location>
        <begin position="139"/>
        <end position="517"/>
    </location>
</feature>
<sequence>MSLYYEAAALLANADNTGGSLKSRLFTKKDLKSSPGQIFALVAEASKWSPVLKDIIEKCRLLEEEKKLTPILALLLSHDLLIAKNGVAAPAGHVLKLAITRHKARLSAEFTKARIRFGHPTLAAFKEAVDNGELEDDEDPAQKATRHPRWVRVNTIKTTLEQQLATTFAGFRKTGDLGEVLAARGNAKIYHEDTNIANLLALPSKINLSRSLAYTRGEIIFQDKASCFPAYLLNLSHDDGDAIDGCAAPGNKTTHLAAIASSHNESGERQRVIAFERDTGRTMTLQKMVKLASADSIVSIKGGSDFLAAKPNSDEFSNVGAILLDPSCSGTGIVGRDDGIKIYLPSLNSAKPNSQSGGKGKKRKRGDDANKLDEQTTLDVDLHESAPEETPFVGKLAERLATLSNFQLHILTHAMRFPSAHKITYSTCSIHFEENEGVVFQALASSIAKERGWRILKREHQVDGMKAWKKRGVWEDNEINIDLEDARKQEVLDGCIRCDKGTNEGTMGFFVAAFIRDSNETATPFAAEATADEDEWNGFSDDGDTQANEAPPWVRDDLDVLVAREGPDVLRPDDVLTLHEIFIALRQSSTITALDLRATGIHRVIQDVAGVATRWPGRLCDDCDKIIALWQAKFGPFNQLHPFLYGRGGRLEGIASVTEYSREALLKRWSEACPEKLHPKRSHRLGALGFRAGDWWINTLFAHHAGIIGLEAVEGGTTFDKYGAHSINSVWGPKAGVRYEGLYAVKGWSIRQAKTADITGGEWKQGDIIFEVRLERQDSVPMNEVTKRPTAAEVDDYSEYKRLRKVHREGKRKGLEATASSINVDLTLAKAAPPIPPPQPSGATGGAMKSMFRGPHFDLPEAHPHPVIDLVSPMTIPDPDQFPLPRSTLTVPGNTNLRPHMQGGNDLSPSGSQQTRPGSPLLGSDANSAHTATSVQSDIREVAPWIDYDAGLTLPSPAGGLSIIKEQIISQASDPRPKALISRTASNMARDGPTIPTRRDRRKSGDLKGMTGYGYLNPVGSSRMKDGRKSIFVRSRTPMAKLFDGAPSPEDVEDYFGNVVYEKQDTEQQASPPLRDRLPSLSDSAIHVRPLALNRSFSPSPPPKLARRGAIFAPGSAQHDDRPRHPRFSPVIFPLMQNTCNHSPSSPTIPGLNSIHTLGLPRYDPFVDSEPLTPRLTANAAAALPMSLRTLMVRNESGTSTSGKSATSGEEDMNVRSERRKHGDASSTAEKAEGTEEGVQELNPKCEQIDVPAEEGVNMKFTNPFAYAARTWGSPSMRRMRMGKARKSSGIAPEDVISSQ</sequence>
<evidence type="ECO:0000256" key="4">
    <source>
        <dbReference type="ARBA" id="ARBA00022884"/>
    </source>
</evidence>
<feature type="binding site" evidence="5">
    <location>
        <begin position="246"/>
        <end position="252"/>
    </location>
    <ligand>
        <name>S-adenosyl-L-methionine</name>
        <dbReference type="ChEBI" id="CHEBI:59789"/>
    </ligand>
</feature>
<keyword evidence="9" id="KW-1185">Reference proteome</keyword>
<feature type="compositionally biased region" description="Basic and acidic residues" evidence="6">
    <location>
        <begin position="365"/>
        <end position="379"/>
    </location>
</feature>
<feature type="compositionally biased region" description="Polar residues" evidence="6">
    <location>
        <begin position="887"/>
        <end position="897"/>
    </location>
</feature>
<name>A0A8K0R1T2_9PLEO</name>
<dbReference type="EMBL" id="JAGMVJ010000015">
    <property type="protein sequence ID" value="KAH7080868.1"/>
    <property type="molecule type" value="Genomic_DNA"/>
</dbReference>
<protein>
    <recommendedName>
        <fullName evidence="7">SAM-dependent MTase RsmB/NOP-type domain-containing protein</fullName>
    </recommendedName>
</protein>
<dbReference type="InterPro" id="IPR049560">
    <property type="entry name" value="MeTrfase_RsmB-F_NOP2_cat"/>
</dbReference>
<evidence type="ECO:0000313" key="8">
    <source>
        <dbReference type="EMBL" id="KAH7080868.1"/>
    </source>
</evidence>
<dbReference type="PANTHER" id="PTHR22807:SF4">
    <property type="entry name" value="28S RRNA (CYTOSINE-C(5))-METHYLTRANSFERASE"/>
    <property type="match status" value="1"/>
</dbReference>
<dbReference type="PRINTS" id="PR02008">
    <property type="entry name" value="RCMTFAMILY"/>
</dbReference>
<feature type="compositionally biased region" description="Low complexity" evidence="6">
    <location>
        <begin position="1196"/>
        <end position="1208"/>
    </location>
</feature>
<feature type="active site" description="Nucleophile" evidence="5">
    <location>
        <position position="428"/>
    </location>
</feature>
<accession>A0A8K0R1T2</accession>
<dbReference type="InterPro" id="IPR049561">
    <property type="entry name" value="NSUN5_7_fdxn-like"/>
</dbReference>
<feature type="compositionally biased region" description="Polar residues" evidence="6">
    <location>
        <begin position="905"/>
        <end position="917"/>
    </location>
</feature>
<dbReference type="GO" id="GO:0070475">
    <property type="term" value="P:rRNA base methylation"/>
    <property type="evidence" value="ECO:0007669"/>
    <property type="project" value="TreeGrafter"/>
</dbReference>
<dbReference type="InterPro" id="IPR029063">
    <property type="entry name" value="SAM-dependent_MTases_sf"/>
</dbReference>
<dbReference type="InterPro" id="IPR015947">
    <property type="entry name" value="PUA-like_sf"/>
</dbReference>
<feature type="region of interest" description="Disordered" evidence="6">
    <location>
        <begin position="1195"/>
        <end position="1244"/>
    </location>
</feature>
<dbReference type="SUPFAM" id="SSF53335">
    <property type="entry name" value="S-adenosyl-L-methionine-dependent methyltransferases"/>
    <property type="match status" value="1"/>
</dbReference>
<feature type="binding site" evidence="5">
    <location>
        <position position="276"/>
    </location>
    <ligand>
        <name>S-adenosyl-L-methionine</name>
        <dbReference type="ChEBI" id="CHEBI:59789"/>
    </ligand>
</feature>
<feature type="compositionally biased region" description="Polar residues" evidence="6">
    <location>
        <begin position="346"/>
        <end position="356"/>
    </location>
</feature>
<evidence type="ECO:0000313" key="9">
    <source>
        <dbReference type="Proteomes" id="UP000813461"/>
    </source>
</evidence>
<dbReference type="InterPro" id="IPR048889">
    <property type="entry name" value="NSUN5_RCM1_N"/>
</dbReference>
<evidence type="ECO:0000256" key="2">
    <source>
        <dbReference type="ARBA" id="ARBA00022679"/>
    </source>
</evidence>
<keyword evidence="1 5" id="KW-0489">Methyltransferase</keyword>
<evidence type="ECO:0000259" key="7">
    <source>
        <dbReference type="PROSITE" id="PS51686"/>
    </source>
</evidence>
<keyword evidence="3 5" id="KW-0949">S-adenosyl-L-methionine</keyword>
<comment type="similarity">
    <text evidence="5">Belongs to the class I-like SAM-binding methyltransferase superfamily. RsmB/NOP family.</text>
</comment>
<feature type="region of interest" description="Disordered" evidence="6">
    <location>
        <begin position="345"/>
        <end position="379"/>
    </location>
</feature>
<organism evidence="8 9">
    <name type="scientific">Paraphoma chrysanthemicola</name>
    <dbReference type="NCBI Taxonomy" id="798071"/>
    <lineage>
        <taxon>Eukaryota</taxon>
        <taxon>Fungi</taxon>
        <taxon>Dikarya</taxon>
        <taxon>Ascomycota</taxon>
        <taxon>Pezizomycotina</taxon>
        <taxon>Dothideomycetes</taxon>
        <taxon>Pleosporomycetidae</taxon>
        <taxon>Pleosporales</taxon>
        <taxon>Pleosporineae</taxon>
        <taxon>Phaeosphaeriaceae</taxon>
        <taxon>Paraphoma</taxon>
    </lineage>
</organism>
<evidence type="ECO:0000256" key="3">
    <source>
        <dbReference type="ARBA" id="ARBA00022691"/>
    </source>
</evidence>
<dbReference type="PROSITE" id="PS51686">
    <property type="entry name" value="SAM_MT_RSMB_NOP"/>
    <property type="match status" value="1"/>
</dbReference>
<dbReference type="GO" id="GO:0003723">
    <property type="term" value="F:RNA binding"/>
    <property type="evidence" value="ECO:0007669"/>
    <property type="project" value="UniProtKB-UniRule"/>
</dbReference>
<dbReference type="OrthoDB" id="435282at2759"/>
<keyword evidence="2 5" id="KW-0808">Transferase</keyword>
<dbReference type="Pfam" id="PF21153">
    <property type="entry name" value="NSUN5_N"/>
    <property type="match status" value="1"/>
</dbReference>
<feature type="region of interest" description="Disordered" evidence="6">
    <location>
        <begin position="830"/>
        <end position="860"/>
    </location>
</feature>
<dbReference type="Pfam" id="PF21148">
    <property type="entry name" value="NSUN5_fdxn-like"/>
    <property type="match status" value="1"/>
</dbReference>
<reference evidence="8" key="1">
    <citation type="journal article" date="2021" name="Nat. Commun.">
        <title>Genetic determinants of endophytism in the Arabidopsis root mycobiome.</title>
        <authorList>
            <person name="Mesny F."/>
            <person name="Miyauchi S."/>
            <person name="Thiergart T."/>
            <person name="Pickel B."/>
            <person name="Atanasova L."/>
            <person name="Karlsson M."/>
            <person name="Huettel B."/>
            <person name="Barry K.W."/>
            <person name="Haridas S."/>
            <person name="Chen C."/>
            <person name="Bauer D."/>
            <person name="Andreopoulos W."/>
            <person name="Pangilinan J."/>
            <person name="LaButti K."/>
            <person name="Riley R."/>
            <person name="Lipzen A."/>
            <person name="Clum A."/>
            <person name="Drula E."/>
            <person name="Henrissat B."/>
            <person name="Kohler A."/>
            <person name="Grigoriev I.V."/>
            <person name="Martin F.M."/>
            <person name="Hacquard S."/>
        </authorList>
    </citation>
    <scope>NUCLEOTIDE SEQUENCE</scope>
    <source>
        <strain evidence="8">MPI-SDFR-AT-0120</strain>
    </source>
</reference>
<dbReference type="PANTHER" id="PTHR22807">
    <property type="entry name" value="NOP2 YEAST -RELATED NOL1/NOP2/FMU SUN DOMAIN-CONTAINING"/>
    <property type="match status" value="1"/>
</dbReference>
<dbReference type="SUPFAM" id="SSF88697">
    <property type="entry name" value="PUA domain-like"/>
    <property type="match status" value="1"/>
</dbReference>
<feature type="compositionally biased region" description="Polar residues" evidence="6">
    <location>
        <begin position="925"/>
        <end position="935"/>
    </location>
</feature>
<proteinExistence type="inferred from homology"/>
<comment type="caution">
    <text evidence="8">The sequence shown here is derived from an EMBL/GenBank/DDBJ whole genome shotgun (WGS) entry which is preliminary data.</text>
</comment>
<dbReference type="GO" id="GO:0005730">
    <property type="term" value="C:nucleolus"/>
    <property type="evidence" value="ECO:0007669"/>
    <property type="project" value="TreeGrafter"/>
</dbReference>
<feature type="region of interest" description="Disordered" evidence="6">
    <location>
        <begin position="878"/>
        <end position="935"/>
    </location>
</feature>
<evidence type="ECO:0000256" key="5">
    <source>
        <dbReference type="PROSITE-ProRule" id="PRU01023"/>
    </source>
</evidence>
<dbReference type="Proteomes" id="UP000813461">
    <property type="component" value="Unassembled WGS sequence"/>
</dbReference>
<dbReference type="Pfam" id="PF01189">
    <property type="entry name" value="Methyltr_RsmB-F"/>
    <property type="match status" value="1"/>
</dbReference>
<dbReference type="InterPro" id="IPR001678">
    <property type="entry name" value="MeTrfase_RsmB-F_NOP2_dom"/>
</dbReference>
<comment type="caution">
    <text evidence="5">Lacks conserved residue(s) required for the propagation of feature annotation.</text>
</comment>
<dbReference type="Gene3D" id="3.30.70.1170">
    <property type="entry name" value="Sun protein, domain 3"/>
    <property type="match status" value="1"/>
</dbReference>